<keyword evidence="3" id="KW-1185">Reference proteome</keyword>
<feature type="region of interest" description="Disordered" evidence="1">
    <location>
        <begin position="42"/>
        <end position="69"/>
    </location>
</feature>
<gene>
    <name evidence="2" type="ORF">INT47_008359</name>
</gene>
<dbReference type="Proteomes" id="UP000603453">
    <property type="component" value="Unassembled WGS sequence"/>
</dbReference>
<proteinExistence type="predicted"/>
<name>A0A8H7RFH3_9FUNG</name>
<accession>A0A8H7RFH3</accession>
<reference evidence="2" key="1">
    <citation type="submission" date="2020-12" db="EMBL/GenBank/DDBJ databases">
        <title>Metabolic potential, ecology and presence of endohyphal bacteria is reflected in genomic diversity of Mucoromycotina.</title>
        <authorList>
            <person name="Muszewska A."/>
            <person name="Okrasinska A."/>
            <person name="Steczkiewicz K."/>
            <person name="Drgas O."/>
            <person name="Orlowska M."/>
            <person name="Perlinska-Lenart U."/>
            <person name="Aleksandrzak-Piekarczyk T."/>
            <person name="Szatraj K."/>
            <person name="Zielenkiewicz U."/>
            <person name="Pilsyk S."/>
            <person name="Malc E."/>
            <person name="Mieczkowski P."/>
            <person name="Kruszewska J.S."/>
            <person name="Biernat P."/>
            <person name="Pawlowska J."/>
        </authorList>
    </citation>
    <scope>NUCLEOTIDE SEQUENCE</scope>
    <source>
        <strain evidence="2">WA0000017839</strain>
    </source>
</reference>
<evidence type="ECO:0000256" key="1">
    <source>
        <dbReference type="SAM" id="MobiDB-lite"/>
    </source>
</evidence>
<protein>
    <submittedName>
        <fullName evidence="2">Uncharacterized protein</fullName>
    </submittedName>
</protein>
<sequence length="304" mass="34590">MKTLFSRVQQISLLEDMDLSQEANKEVVKKIKDTEEILFLEEAGDVEEDSHSPPTNNQPRTTIPVPRNPVPTKNYKNHQKHQIIHKPQKQQINMKTQKHQNQHYTITQDGIAPGGRLHHFVGQLETTDNTSMAVVGYRSGLQITIPVQPSPIKIETNSIFSHRSTSSRQCSRKIQDSSSDKEIAQPRSELLIPVLYDKRTEQNLTNFRLSYNQPISSMPTFQDGRSVCSQRNSRGWRLYGKDRFEGCIYGGTNQSKIPKIPHISSSRYSLPISIPPFWIECSPEVVFKTDEVCSGTIEEKGVFA</sequence>
<dbReference type="AlphaFoldDB" id="A0A8H7RFH3"/>
<dbReference type="EMBL" id="JAEPRD010000015">
    <property type="protein sequence ID" value="KAG2209515.1"/>
    <property type="molecule type" value="Genomic_DNA"/>
</dbReference>
<comment type="caution">
    <text evidence="2">The sequence shown here is derived from an EMBL/GenBank/DDBJ whole genome shotgun (WGS) entry which is preliminary data.</text>
</comment>
<organism evidence="2 3">
    <name type="scientific">Mucor saturninus</name>
    <dbReference type="NCBI Taxonomy" id="64648"/>
    <lineage>
        <taxon>Eukaryota</taxon>
        <taxon>Fungi</taxon>
        <taxon>Fungi incertae sedis</taxon>
        <taxon>Mucoromycota</taxon>
        <taxon>Mucoromycotina</taxon>
        <taxon>Mucoromycetes</taxon>
        <taxon>Mucorales</taxon>
        <taxon>Mucorineae</taxon>
        <taxon>Mucoraceae</taxon>
        <taxon>Mucor</taxon>
    </lineage>
</organism>
<evidence type="ECO:0000313" key="2">
    <source>
        <dbReference type="EMBL" id="KAG2209515.1"/>
    </source>
</evidence>
<feature type="compositionally biased region" description="Polar residues" evidence="1">
    <location>
        <begin position="52"/>
        <end position="61"/>
    </location>
</feature>
<evidence type="ECO:0000313" key="3">
    <source>
        <dbReference type="Proteomes" id="UP000603453"/>
    </source>
</evidence>